<dbReference type="PANTHER" id="PTHR46091:SF3">
    <property type="entry name" value="AMINE OXIDASE DOMAIN-CONTAINING PROTEIN"/>
    <property type="match status" value="1"/>
</dbReference>
<name>X1CCU1_9ZZZZ</name>
<comment type="caution">
    <text evidence="7">The sequence shown here is derived from an EMBL/GenBank/DDBJ whole genome shotgun (WGS) entry which is preliminary data.</text>
</comment>
<evidence type="ECO:0000256" key="2">
    <source>
        <dbReference type="ARBA" id="ARBA00022729"/>
    </source>
</evidence>
<evidence type="ECO:0000256" key="4">
    <source>
        <dbReference type="ARBA" id="ARBA00022857"/>
    </source>
</evidence>
<dbReference type="Pfam" id="PF01593">
    <property type="entry name" value="Amino_oxidase"/>
    <property type="match status" value="1"/>
</dbReference>
<keyword evidence="3" id="KW-0274">FAD</keyword>
<organism evidence="7">
    <name type="scientific">marine sediment metagenome</name>
    <dbReference type="NCBI Taxonomy" id="412755"/>
    <lineage>
        <taxon>unclassified sequences</taxon>
        <taxon>metagenomes</taxon>
        <taxon>ecological metagenomes</taxon>
    </lineage>
</organism>
<sequence>EDKFNLDAEFISIPEAYRLIIDDPEEKLDVTVPFGIDNFINTIEKVAPGSKDGLEKFFKIAEEIKGAFGYFARSQGKPDQGVLIKDFTNFLKTAAYSVDEVEDALNIPEKARLILNAYWAYMGVPTSRLNFSIYSLLMLSYMNNGGYIPKKRSHEFTTALDVKIREFGGKIQYNTRVEKILVEGSKVVGIETSNGDKIKTNHIISNASPTLVYNKLIYPKSEVPEIAYKEVNARVHGLTAFVVYLGLDISAEELGLNEYSYFLLDSKSTEKIYDSWSKLQAPGV</sequence>
<evidence type="ECO:0000259" key="6">
    <source>
        <dbReference type="Pfam" id="PF01593"/>
    </source>
</evidence>
<dbReference type="InterPro" id="IPR052206">
    <property type="entry name" value="Retinol_saturase"/>
</dbReference>
<dbReference type="AlphaFoldDB" id="X1CCU1"/>
<keyword evidence="1" id="KW-0285">Flavoprotein</keyword>
<feature type="domain" description="Amine oxidase" evidence="6">
    <location>
        <begin position="125"/>
        <end position="251"/>
    </location>
</feature>
<dbReference type="GO" id="GO:0016491">
    <property type="term" value="F:oxidoreductase activity"/>
    <property type="evidence" value="ECO:0007669"/>
    <property type="project" value="InterPro"/>
</dbReference>
<dbReference type="EMBL" id="BART01024569">
    <property type="protein sequence ID" value="GAG90977.1"/>
    <property type="molecule type" value="Genomic_DNA"/>
</dbReference>
<evidence type="ECO:0000313" key="7">
    <source>
        <dbReference type="EMBL" id="GAG90977.1"/>
    </source>
</evidence>
<feature type="non-terminal residue" evidence="7">
    <location>
        <position position="1"/>
    </location>
</feature>
<reference evidence="7" key="1">
    <citation type="journal article" date="2014" name="Front. Microbiol.">
        <title>High frequency of phylogenetically diverse reductive dehalogenase-homologous genes in deep subseafloor sedimentary metagenomes.</title>
        <authorList>
            <person name="Kawai M."/>
            <person name="Futagami T."/>
            <person name="Toyoda A."/>
            <person name="Takaki Y."/>
            <person name="Nishi S."/>
            <person name="Hori S."/>
            <person name="Arai W."/>
            <person name="Tsubouchi T."/>
            <person name="Morono Y."/>
            <person name="Uchiyama I."/>
            <person name="Ito T."/>
            <person name="Fujiyama A."/>
            <person name="Inagaki F."/>
            <person name="Takami H."/>
        </authorList>
    </citation>
    <scope>NUCLEOTIDE SEQUENCE</scope>
    <source>
        <strain evidence="7">Expedition CK06-06</strain>
    </source>
</reference>
<dbReference type="PANTHER" id="PTHR46091">
    <property type="entry name" value="BLR7054 PROTEIN"/>
    <property type="match status" value="1"/>
</dbReference>
<accession>X1CCU1</accession>
<dbReference type="SUPFAM" id="SSF51905">
    <property type="entry name" value="FAD/NAD(P)-binding domain"/>
    <property type="match status" value="1"/>
</dbReference>
<gene>
    <name evidence="7" type="ORF">S01H4_44332</name>
</gene>
<keyword evidence="5" id="KW-0520">NAD</keyword>
<feature type="non-terminal residue" evidence="7">
    <location>
        <position position="284"/>
    </location>
</feature>
<keyword evidence="4" id="KW-0521">NADP</keyword>
<evidence type="ECO:0000256" key="1">
    <source>
        <dbReference type="ARBA" id="ARBA00022630"/>
    </source>
</evidence>
<evidence type="ECO:0000256" key="3">
    <source>
        <dbReference type="ARBA" id="ARBA00022827"/>
    </source>
</evidence>
<proteinExistence type="predicted"/>
<dbReference type="InterPro" id="IPR002937">
    <property type="entry name" value="Amino_oxidase"/>
</dbReference>
<dbReference type="Gene3D" id="3.50.50.60">
    <property type="entry name" value="FAD/NAD(P)-binding domain"/>
    <property type="match status" value="1"/>
</dbReference>
<keyword evidence="2" id="KW-0732">Signal</keyword>
<dbReference type="InterPro" id="IPR036188">
    <property type="entry name" value="FAD/NAD-bd_sf"/>
</dbReference>
<protein>
    <recommendedName>
        <fullName evidence="6">Amine oxidase domain-containing protein</fullName>
    </recommendedName>
</protein>
<evidence type="ECO:0000256" key="5">
    <source>
        <dbReference type="ARBA" id="ARBA00023027"/>
    </source>
</evidence>